<dbReference type="EMBL" id="AEXM01000016">
    <property type="protein sequence ID" value="EGC82211.1"/>
    <property type="molecule type" value="Genomic_DNA"/>
</dbReference>
<keyword evidence="1" id="KW-0812">Transmembrane</keyword>
<evidence type="ECO:0000313" key="2">
    <source>
        <dbReference type="EMBL" id="EGC82211.1"/>
    </source>
</evidence>
<reference evidence="2 3" key="1">
    <citation type="submission" date="2011-01" db="EMBL/GenBank/DDBJ databases">
        <authorList>
            <person name="Durkin A.S."/>
            <person name="Madupu R."/>
            <person name="Torralba M."/>
            <person name="Gillis M."/>
            <person name="Methe B."/>
            <person name="Sutton G."/>
            <person name="Nelson K.E."/>
        </authorList>
    </citation>
    <scope>NUCLEOTIDE SEQUENCE [LARGE SCALE GENOMIC DNA]</scope>
    <source>
        <strain evidence="2 3">ACS-065-V-Col13</strain>
    </source>
</reference>
<evidence type="ECO:0000256" key="1">
    <source>
        <dbReference type="SAM" id="Phobius"/>
    </source>
</evidence>
<comment type="caution">
    <text evidence="2">The sequence shown here is derived from an EMBL/GenBank/DDBJ whole genome shotgun (WGS) entry which is preliminary data.</text>
</comment>
<feature type="transmembrane region" description="Helical" evidence="1">
    <location>
        <begin position="12"/>
        <end position="31"/>
    </location>
</feature>
<protein>
    <submittedName>
        <fullName evidence="2">Uncharacterized protein</fullName>
    </submittedName>
</protein>
<gene>
    <name evidence="2" type="ORF">HMPREF9290_0836</name>
</gene>
<dbReference type="PATRIC" id="fig|879305.3.peg.833"/>
<organism evidence="2 3">
    <name type="scientific">Anaerococcus prevotii ACS-065-V-Col13</name>
    <dbReference type="NCBI Taxonomy" id="879305"/>
    <lineage>
        <taxon>Bacteria</taxon>
        <taxon>Bacillati</taxon>
        <taxon>Bacillota</taxon>
        <taxon>Tissierellia</taxon>
        <taxon>Tissierellales</taxon>
        <taxon>Peptoniphilaceae</taxon>
        <taxon>Anaerococcus</taxon>
    </lineage>
</organism>
<dbReference type="AlphaFoldDB" id="F0GVK3"/>
<proteinExistence type="predicted"/>
<name>F0GVK3_9FIRM</name>
<evidence type="ECO:0000313" key="3">
    <source>
        <dbReference type="Proteomes" id="UP000005286"/>
    </source>
</evidence>
<keyword evidence="1" id="KW-0472">Membrane</keyword>
<keyword evidence="3" id="KW-1185">Reference proteome</keyword>
<keyword evidence="1" id="KW-1133">Transmembrane helix</keyword>
<sequence length="38" mass="4245">MEGGESMQDLINFIIAVSAQIAGNLLCKWLYSKKKDDN</sequence>
<dbReference type="Proteomes" id="UP000005286">
    <property type="component" value="Unassembled WGS sequence"/>
</dbReference>
<accession>F0GVK3</accession>